<organism evidence="5 6">
    <name type="scientific">Aciditerrimonas ferrireducens</name>
    <dbReference type="NCBI Taxonomy" id="667306"/>
    <lineage>
        <taxon>Bacteria</taxon>
        <taxon>Bacillati</taxon>
        <taxon>Actinomycetota</taxon>
        <taxon>Acidimicrobiia</taxon>
        <taxon>Acidimicrobiales</taxon>
        <taxon>Acidimicrobiaceae</taxon>
        <taxon>Aciditerrimonas</taxon>
    </lineage>
</organism>
<dbReference type="Pfam" id="PF00392">
    <property type="entry name" value="GntR"/>
    <property type="match status" value="1"/>
</dbReference>
<name>A0ABV6C4D8_9ACTN</name>
<evidence type="ECO:0000259" key="4">
    <source>
        <dbReference type="PROSITE" id="PS50949"/>
    </source>
</evidence>
<dbReference type="InterPro" id="IPR011711">
    <property type="entry name" value="GntR_C"/>
</dbReference>
<keyword evidence="3" id="KW-0804">Transcription</keyword>
<dbReference type="EMBL" id="JBHLYQ010000018">
    <property type="protein sequence ID" value="MFC0081164.1"/>
    <property type="molecule type" value="Genomic_DNA"/>
</dbReference>
<accession>A0ABV6C4D8</accession>
<dbReference type="InterPro" id="IPR000524">
    <property type="entry name" value="Tscrpt_reg_HTH_GntR"/>
</dbReference>
<keyword evidence="2" id="KW-0238">DNA-binding</keyword>
<sequence>MPARQHPGPDAVSPATGADLASVVGRPRSRSVVDQLREAILEGAFAPRERLVEAELCDRFDASRAAVRAALQQLAFEGLVELQRNRGARVKALSVEEAVEVTEVRMALEGLCASLAAQRATAKQRGRLRTVLGEMEEAVRRGDTQRYHDLNAVLHHEIYEAAQNTTCIRLLAHFRAQMVRHQFVLAFLPGRPRRSLDQHRAIVEAICAGRAVEAEAAMRSHLEDVIEALRRLPPALVTATPPTTPEEV</sequence>
<evidence type="ECO:0000256" key="3">
    <source>
        <dbReference type="ARBA" id="ARBA00023163"/>
    </source>
</evidence>
<dbReference type="Gene3D" id="1.20.120.530">
    <property type="entry name" value="GntR ligand-binding domain-like"/>
    <property type="match status" value="1"/>
</dbReference>
<gene>
    <name evidence="5" type="ORF">ACFFRE_03180</name>
</gene>
<keyword evidence="6" id="KW-1185">Reference proteome</keyword>
<dbReference type="PROSITE" id="PS50949">
    <property type="entry name" value="HTH_GNTR"/>
    <property type="match status" value="1"/>
</dbReference>
<reference evidence="5 6" key="1">
    <citation type="submission" date="2024-09" db="EMBL/GenBank/DDBJ databases">
        <authorList>
            <person name="Sun Q."/>
            <person name="Mori K."/>
        </authorList>
    </citation>
    <scope>NUCLEOTIDE SEQUENCE [LARGE SCALE GENOMIC DNA]</scope>
    <source>
        <strain evidence="5 6">JCM 15389</strain>
    </source>
</reference>
<dbReference type="InterPro" id="IPR036388">
    <property type="entry name" value="WH-like_DNA-bd_sf"/>
</dbReference>
<dbReference type="SMART" id="SM00345">
    <property type="entry name" value="HTH_GNTR"/>
    <property type="match status" value="1"/>
</dbReference>
<dbReference type="SUPFAM" id="SSF48008">
    <property type="entry name" value="GntR ligand-binding domain-like"/>
    <property type="match status" value="1"/>
</dbReference>
<dbReference type="SMART" id="SM00895">
    <property type="entry name" value="FCD"/>
    <property type="match status" value="1"/>
</dbReference>
<dbReference type="PANTHER" id="PTHR43537">
    <property type="entry name" value="TRANSCRIPTIONAL REGULATOR, GNTR FAMILY"/>
    <property type="match status" value="1"/>
</dbReference>
<evidence type="ECO:0000313" key="6">
    <source>
        <dbReference type="Proteomes" id="UP001589788"/>
    </source>
</evidence>
<dbReference type="CDD" id="cd07377">
    <property type="entry name" value="WHTH_GntR"/>
    <property type="match status" value="1"/>
</dbReference>
<dbReference type="SUPFAM" id="SSF46785">
    <property type="entry name" value="Winged helix' DNA-binding domain"/>
    <property type="match status" value="1"/>
</dbReference>
<dbReference type="Pfam" id="PF07729">
    <property type="entry name" value="FCD"/>
    <property type="match status" value="1"/>
</dbReference>
<dbReference type="Gene3D" id="1.10.10.10">
    <property type="entry name" value="Winged helix-like DNA-binding domain superfamily/Winged helix DNA-binding domain"/>
    <property type="match status" value="1"/>
</dbReference>
<feature type="domain" description="HTH gntR-type" evidence="4">
    <location>
        <begin position="26"/>
        <end position="93"/>
    </location>
</feature>
<dbReference type="PANTHER" id="PTHR43537:SF49">
    <property type="entry name" value="TRANSCRIPTIONAL REGULATORY PROTEIN"/>
    <property type="match status" value="1"/>
</dbReference>
<dbReference type="Proteomes" id="UP001589788">
    <property type="component" value="Unassembled WGS sequence"/>
</dbReference>
<proteinExistence type="predicted"/>
<evidence type="ECO:0000256" key="2">
    <source>
        <dbReference type="ARBA" id="ARBA00023125"/>
    </source>
</evidence>
<dbReference type="InterPro" id="IPR036390">
    <property type="entry name" value="WH_DNA-bd_sf"/>
</dbReference>
<protein>
    <submittedName>
        <fullName evidence="5">GntR family transcriptional regulator</fullName>
    </submittedName>
</protein>
<evidence type="ECO:0000313" key="5">
    <source>
        <dbReference type="EMBL" id="MFC0081164.1"/>
    </source>
</evidence>
<evidence type="ECO:0000256" key="1">
    <source>
        <dbReference type="ARBA" id="ARBA00023015"/>
    </source>
</evidence>
<keyword evidence="1" id="KW-0805">Transcription regulation</keyword>
<dbReference type="RefSeq" id="WP_377788147.1">
    <property type="nucleotide sequence ID" value="NZ_JBHLYQ010000018.1"/>
</dbReference>
<comment type="caution">
    <text evidence="5">The sequence shown here is derived from an EMBL/GenBank/DDBJ whole genome shotgun (WGS) entry which is preliminary data.</text>
</comment>
<dbReference type="InterPro" id="IPR008920">
    <property type="entry name" value="TF_FadR/GntR_C"/>
</dbReference>